<organism evidence="1 2">
    <name type="scientific">Thermococcus celericrescens</name>
    <dbReference type="NCBI Taxonomy" id="227598"/>
    <lineage>
        <taxon>Archaea</taxon>
        <taxon>Methanobacteriati</taxon>
        <taxon>Methanobacteriota</taxon>
        <taxon>Thermococci</taxon>
        <taxon>Thermococcales</taxon>
        <taxon>Thermococcaceae</taxon>
        <taxon>Thermococcus</taxon>
    </lineage>
</organism>
<accession>A0A100Y031</accession>
<evidence type="ECO:0000313" key="2">
    <source>
        <dbReference type="Proteomes" id="UP000053462"/>
    </source>
</evidence>
<protein>
    <submittedName>
        <fullName evidence="1">Uncharacterized protein</fullName>
    </submittedName>
</protein>
<evidence type="ECO:0000313" key="1">
    <source>
        <dbReference type="EMBL" id="KUH34816.1"/>
    </source>
</evidence>
<dbReference type="STRING" id="227598.APY94_00120"/>
<sequence>MSELTPGKVLADVYKVIQDHPEAGRLAIELRFYPVIKSEWVLLNDIEDKARDIDKVLAKKNIINGKEAYVSMAIHDFGAVKKKLEKLREKAEGERARRIGLENVQGEAKGKVHPTVSNYTLALVVDIDIEEVHKSRVVEDVEAVFERAKKGWLALRPVFEELGVLPRYVFFTGGGLQIWFVAPELEDIAVIDRASGIVPGVLNALLPEGFVVDNIFDRARIVRAPLTVNHKYKAPNGAGLGVKGRLIEFNDVRVSLSEVLDKLEAYAKEKGIQLGGQERASGVRVFGKVRYEVKKERLETLALNLADELAPWFKKVKERGGSWHHLVNAIGAYIVRNTNLSLEDLIGKDNPDGTHVVGLWELVFQRLVEKGAEDPSDWLNRRNTIKDVYEKHIAGKPLGTRAYLKKYLPVSDEEVVEILMAARRALLPFLKGVKRAGSSGFGVFPYKDTAPRSWNEVEAERKRATGLWYVWSLAFSTAEYIFTDELSKAGTFFILVKEGKSIKSVFNETLFRSFIEEGLGYKYGMPVRRDELFERLVEVFNITDEEVRGVYIDAALSLLSPVGMRTPPCIEEFIMEFAANGNLPEDKVRHLARWIKLYAKPLKHSTTTTKLVGAGYNVDMRMAVWAKLVEFFAEDDEVAGELVRIFKEEYKEAEPPFTCIGARTCPFYLKDDVAKMCPFIFPKEKEILAVSLIDVQRHESDGIVILVGGAREVRTFIKKGKVEWVKRTKKTEKYPIAEWFIDVFATEYLGVPPDNLDFDLKDVTGILKSRERVVPSQLNEVEDWYEKFVEWLKRENEVRGVLPYKKADVHHLFIKDNMIGIPPALAEEFYRYEANIKPSEFREMLEVKLSIHYKKKAVKLSVGEKKDVRRCYLVSLEWFRKVVGEPNVKDVVMAGDIALSGLVYYESGEEVVE</sequence>
<keyword evidence="2" id="KW-1185">Reference proteome</keyword>
<reference evidence="1 2" key="1">
    <citation type="submission" date="2015-10" db="EMBL/GenBank/DDBJ databases">
        <title>Draft genome sequence of Thermococcus celericrescens strain DSM 17994.</title>
        <authorList>
            <person name="Hong S.-J."/>
            <person name="Park C.-E."/>
            <person name="Shin J.-H."/>
        </authorList>
    </citation>
    <scope>NUCLEOTIDE SEQUENCE [LARGE SCALE GENOMIC DNA]</scope>
    <source>
        <strain evidence="1 2">DSM 17994</strain>
    </source>
</reference>
<name>A0A100Y031_9EURY</name>
<gene>
    <name evidence="1" type="ORF">APY94_00120</name>
</gene>
<comment type="caution">
    <text evidence="1">The sequence shown here is derived from an EMBL/GenBank/DDBJ whole genome shotgun (WGS) entry which is preliminary data.</text>
</comment>
<proteinExistence type="predicted"/>
<dbReference type="AlphaFoldDB" id="A0A100Y031"/>
<dbReference type="Proteomes" id="UP000053462">
    <property type="component" value="Unassembled WGS sequence"/>
</dbReference>
<dbReference type="RefSeq" id="WP_058937716.1">
    <property type="nucleotide sequence ID" value="NZ_LLYW01000001.1"/>
</dbReference>
<dbReference type="EMBL" id="LLYW01000001">
    <property type="protein sequence ID" value="KUH34816.1"/>
    <property type="molecule type" value="Genomic_DNA"/>
</dbReference>
<dbReference type="OrthoDB" id="374072at2157"/>